<evidence type="ECO:0000256" key="3">
    <source>
        <dbReference type="SAM" id="Phobius"/>
    </source>
</evidence>
<evidence type="ECO:0000313" key="6">
    <source>
        <dbReference type="Proteomes" id="UP000693892"/>
    </source>
</evidence>
<comment type="similarity">
    <text evidence="1">Belongs to the peptidase S54 family.</text>
</comment>
<dbReference type="GO" id="GO:0006508">
    <property type="term" value="P:proteolysis"/>
    <property type="evidence" value="ECO:0007669"/>
    <property type="project" value="UniProtKB-KW"/>
</dbReference>
<feature type="transmembrane region" description="Helical" evidence="3">
    <location>
        <begin position="289"/>
        <end position="309"/>
    </location>
</feature>
<name>A0A916JYY0_9MICO</name>
<accession>A0A916JYY0</accession>
<protein>
    <submittedName>
        <fullName evidence="5">Rhomboid protease GlpG</fullName>
        <ecNumber evidence="5">3.4.21.105</ecNumber>
    </submittedName>
</protein>
<comment type="caution">
    <text evidence="5">The sequence shown here is derived from an EMBL/GenBank/DDBJ whole genome shotgun (WGS) entry which is preliminary data.</text>
</comment>
<dbReference type="PANTHER" id="PTHR43731">
    <property type="entry name" value="RHOMBOID PROTEASE"/>
    <property type="match status" value="1"/>
</dbReference>
<dbReference type="InterPro" id="IPR050925">
    <property type="entry name" value="Rhomboid_protease_S54"/>
</dbReference>
<reference evidence="5" key="1">
    <citation type="submission" date="2021-06" db="EMBL/GenBank/DDBJ databases">
        <authorList>
            <person name="Criscuolo A."/>
        </authorList>
    </citation>
    <scope>NUCLEOTIDE SEQUENCE</scope>
    <source>
        <strain evidence="5">CIP111803</strain>
    </source>
</reference>
<feature type="transmembrane region" description="Helical" evidence="3">
    <location>
        <begin position="88"/>
        <end position="105"/>
    </location>
</feature>
<dbReference type="GO" id="GO:0004252">
    <property type="term" value="F:serine-type endopeptidase activity"/>
    <property type="evidence" value="ECO:0007669"/>
    <property type="project" value="InterPro"/>
</dbReference>
<dbReference type="InterPro" id="IPR022764">
    <property type="entry name" value="Peptidase_S54_rhomboid_dom"/>
</dbReference>
<feature type="domain" description="Peptidase S54 rhomboid" evidence="4">
    <location>
        <begin position="139"/>
        <end position="276"/>
    </location>
</feature>
<feature type="transmembrane region" description="Helical" evidence="3">
    <location>
        <begin position="147"/>
        <end position="168"/>
    </location>
</feature>
<evidence type="ECO:0000256" key="1">
    <source>
        <dbReference type="ARBA" id="ARBA00009045"/>
    </source>
</evidence>
<feature type="transmembrane region" description="Helical" evidence="3">
    <location>
        <begin position="236"/>
        <end position="253"/>
    </location>
</feature>
<feature type="transmembrane region" description="Helical" evidence="3">
    <location>
        <begin position="180"/>
        <end position="201"/>
    </location>
</feature>
<feature type="transmembrane region" description="Helical" evidence="3">
    <location>
        <begin position="259"/>
        <end position="277"/>
    </location>
</feature>
<dbReference type="AlphaFoldDB" id="A0A916JYY0"/>
<keyword evidence="3" id="KW-1133">Transmembrane helix</keyword>
<dbReference type="GO" id="GO:0016020">
    <property type="term" value="C:membrane"/>
    <property type="evidence" value="ECO:0007669"/>
    <property type="project" value="InterPro"/>
</dbReference>
<evidence type="ECO:0000256" key="2">
    <source>
        <dbReference type="ARBA" id="ARBA00022801"/>
    </source>
</evidence>
<keyword evidence="3" id="KW-0812">Transmembrane</keyword>
<dbReference type="Proteomes" id="UP000693892">
    <property type="component" value="Unassembled WGS sequence"/>
</dbReference>
<proteinExistence type="inferred from homology"/>
<keyword evidence="5" id="KW-0645">Protease</keyword>
<evidence type="ECO:0000259" key="4">
    <source>
        <dbReference type="Pfam" id="PF01694"/>
    </source>
</evidence>
<dbReference type="Pfam" id="PF01694">
    <property type="entry name" value="Rhomboid"/>
    <property type="match status" value="1"/>
</dbReference>
<keyword evidence="6" id="KW-1185">Reference proteome</keyword>
<keyword evidence="2 5" id="KW-0378">Hydrolase</keyword>
<keyword evidence="3" id="KW-0472">Membrane</keyword>
<dbReference type="EMBL" id="CAJVAP010000010">
    <property type="protein sequence ID" value="CAG7607923.1"/>
    <property type="molecule type" value="Genomic_DNA"/>
</dbReference>
<evidence type="ECO:0000313" key="5">
    <source>
        <dbReference type="EMBL" id="CAG7607923.1"/>
    </source>
</evidence>
<dbReference type="PANTHER" id="PTHR43731:SF14">
    <property type="entry name" value="PRESENILIN-ASSOCIATED RHOMBOID-LIKE PROTEIN, MITOCHONDRIAL"/>
    <property type="match status" value="1"/>
</dbReference>
<feature type="transmembrane region" description="Helical" evidence="3">
    <location>
        <begin position="207"/>
        <end position="229"/>
    </location>
</feature>
<organism evidence="5 6">
    <name type="scientific">Leucobacter soli</name>
    <dbReference type="NCBI Taxonomy" id="2812850"/>
    <lineage>
        <taxon>Bacteria</taxon>
        <taxon>Bacillati</taxon>
        <taxon>Actinomycetota</taxon>
        <taxon>Actinomycetes</taxon>
        <taxon>Micrococcales</taxon>
        <taxon>Microbacteriaceae</taxon>
        <taxon>Leucobacter</taxon>
    </lineage>
</organism>
<sequence>MSQGGSGPQFGERAEHGPNDVCYRHPGTPSFTLCQRCGRTICAQCQVVSAVGVLCPECVREAKPATKQRVGRSARATGRRVAASETPVTYGIMIICAVVFVLQWLSATFSDNGVTAALWYAPAYSLPPDMVPGALFGFEPWRMITAMFTHSTGFIFHILFNMYALWLFGRNLEQMLGRAWFLVLYLFAGLGGSLGVMIWGYFDVTSILVPTVGASGAIFGVLAATLVGYRAANVNITSLAVLIAINFGIGFLPGAAISWQAHLGGMIVGAAAMGLLVASRGPRRRQGRILGMVGLGVLLVVLSGLYFVISPLTF</sequence>
<gene>
    <name evidence="5" type="primary">glpG</name>
    <name evidence="5" type="ORF">LEUCIP111803_01063</name>
</gene>
<dbReference type="EC" id="3.4.21.105" evidence="5"/>
<dbReference type="RefSeq" id="WP_218114688.1">
    <property type="nucleotide sequence ID" value="NZ_CAJVAP010000010.1"/>
</dbReference>